<proteinExistence type="inferred from homology"/>
<dbReference type="Pfam" id="PF00271">
    <property type="entry name" value="Helicase_C"/>
    <property type="match status" value="1"/>
</dbReference>
<dbReference type="SUPFAM" id="SSF52540">
    <property type="entry name" value="P-loop containing nucleoside triphosphate hydrolases"/>
    <property type="match status" value="1"/>
</dbReference>
<dbReference type="PROSITE" id="PS51194">
    <property type="entry name" value="HELICASE_CTER"/>
    <property type="match status" value="1"/>
</dbReference>
<dbReference type="SMART" id="SM00487">
    <property type="entry name" value="DEXDc"/>
    <property type="match status" value="1"/>
</dbReference>
<dbReference type="InterPro" id="IPR000629">
    <property type="entry name" value="RNA-helicase_DEAD-box_CS"/>
</dbReference>
<evidence type="ECO:0000256" key="6">
    <source>
        <dbReference type="RuleBase" id="RU000492"/>
    </source>
</evidence>
<feature type="region of interest" description="Disordered" evidence="7">
    <location>
        <begin position="1"/>
        <end position="103"/>
    </location>
</feature>
<dbReference type="Pfam" id="PF00270">
    <property type="entry name" value="DEAD"/>
    <property type="match status" value="1"/>
</dbReference>
<evidence type="ECO:0000313" key="11">
    <source>
        <dbReference type="Proteomes" id="UP001530400"/>
    </source>
</evidence>
<dbReference type="GO" id="GO:0005524">
    <property type="term" value="F:ATP binding"/>
    <property type="evidence" value="ECO:0007669"/>
    <property type="project" value="UniProtKB-KW"/>
</dbReference>
<dbReference type="Gene3D" id="3.40.50.300">
    <property type="entry name" value="P-loop containing nucleotide triphosphate hydrolases"/>
    <property type="match status" value="2"/>
</dbReference>
<evidence type="ECO:0000256" key="1">
    <source>
        <dbReference type="ARBA" id="ARBA00012552"/>
    </source>
</evidence>
<dbReference type="Proteomes" id="UP001530400">
    <property type="component" value="Unassembled WGS sequence"/>
</dbReference>
<reference evidence="10 11" key="1">
    <citation type="submission" date="2024-10" db="EMBL/GenBank/DDBJ databases">
        <title>Updated reference genomes for cyclostephanoid diatoms.</title>
        <authorList>
            <person name="Roberts W.R."/>
            <person name="Alverson A.J."/>
        </authorList>
    </citation>
    <scope>NUCLEOTIDE SEQUENCE [LARGE SCALE GENOMIC DNA]</scope>
    <source>
        <strain evidence="10 11">AJA010-31</strain>
    </source>
</reference>
<keyword evidence="5 6" id="KW-0067">ATP-binding</keyword>
<comment type="similarity">
    <text evidence="6">Belongs to the DEAD box helicase family.</text>
</comment>
<feature type="compositionally biased region" description="Polar residues" evidence="7">
    <location>
        <begin position="15"/>
        <end position="24"/>
    </location>
</feature>
<evidence type="ECO:0000313" key="10">
    <source>
        <dbReference type="EMBL" id="KAL3775320.1"/>
    </source>
</evidence>
<dbReference type="InterPro" id="IPR011545">
    <property type="entry name" value="DEAD/DEAH_box_helicase_dom"/>
</dbReference>
<evidence type="ECO:0000256" key="7">
    <source>
        <dbReference type="SAM" id="MobiDB-lite"/>
    </source>
</evidence>
<feature type="compositionally biased region" description="Basic residues" evidence="7">
    <location>
        <begin position="614"/>
        <end position="626"/>
    </location>
</feature>
<feature type="region of interest" description="Disordered" evidence="7">
    <location>
        <begin position="614"/>
        <end position="661"/>
    </location>
</feature>
<keyword evidence="11" id="KW-1185">Reference proteome</keyword>
<evidence type="ECO:0000256" key="3">
    <source>
        <dbReference type="ARBA" id="ARBA00022801"/>
    </source>
</evidence>
<sequence>MGWFSDDSGDEEPTAASSSPNKPQNGDEEEEDPLDAYMNSLDANSSTASAKPSGQRLDHDAEDEATSHWESKRPSSTSDRGSAASSRLLPSNPHAESQAATQQLNYEREARLAISTTFVKAGDKRSHVHLKNGQDDHDDGDEDNEPSLQQLAQQNMDMHHQEISPLETINHNTITYPPFRKIFVPPKNTPSFTQWRDEHSITCQPPINPILHFDPEIFPMELIKRIVKSGYDTPTLVQCQTLGVALAGRDGLITAATGSGKTLAYIWPLIIHILDQPHITPNIDGPISLILCPTRELSKQVAKYAKLYIEPLSGSVVEVSGGNRGTWELCKELKKGCEIVVGTPGRIIDVVRKKGTNLHRVTFLVVDEADRMLSMGFEKQVGSILGNVRPDRQTLLLSATFGKRVERVARGWLKDPVRIAIGRTGTSSEHVDQHIMVLPSVEAKRLWLVEMLPILAPLGRAIVFVATRDGCDELSAALQSTSMFRDNGDSIIVSIHGDKDQSDRNAAISLFKKNSSAVLIATDVASRGLDIPDVMTVINYDAAKNLDSHVHRVGRAGRMSKTGKDDGTGEQYQQGVAYTLLTDKNADFGQTLVEAFEREGREVSQELLALCQKSKRHGGGGRKKHDKGGLGFGGTDPSTYGARNASIGNQMQPDAKRSRWG</sequence>
<keyword evidence="2 6" id="KW-0547">Nucleotide-binding</keyword>
<dbReference type="GO" id="GO:0016787">
    <property type="term" value="F:hydrolase activity"/>
    <property type="evidence" value="ECO:0007669"/>
    <property type="project" value="UniProtKB-KW"/>
</dbReference>
<dbReference type="SMART" id="SM00490">
    <property type="entry name" value="HELICc"/>
    <property type="match status" value="1"/>
</dbReference>
<dbReference type="InterPro" id="IPR001650">
    <property type="entry name" value="Helicase_C-like"/>
</dbReference>
<dbReference type="GO" id="GO:0003724">
    <property type="term" value="F:RNA helicase activity"/>
    <property type="evidence" value="ECO:0007669"/>
    <property type="project" value="UniProtKB-EC"/>
</dbReference>
<name>A0ABD3NNE7_9STRA</name>
<gene>
    <name evidence="10" type="ORF">ACHAWO_012279</name>
</gene>
<accession>A0ABD3NNE7</accession>
<keyword evidence="3 6" id="KW-0378">Hydrolase</keyword>
<dbReference type="EMBL" id="JALLPJ020001158">
    <property type="protein sequence ID" value="KAL3775320.1"/>
    <property type="molecule type" value="Genomic_DNA"/>
</dbReference>
<feature type="domain" description="Helicase C-terminal" evidence="9">
    <location>
        <begin position="447"/>
        <end position="611"/>
    </location>
</feature>
<keyword evidence="4 6" id="KW-0347">Helicase</keyword>
<protein>
    <recommendedName>
        <fullName evidence="1">RNA helicase</fullName>
        <ecNumber evidence="1">3.6.4.13</ecNumber>
    </recommendedName>
</protein>
<dbReference type="CDD" id="cd18787">
    <property type="entry name" value="SF2_C_DEAD"/>
    <property type="match status" value="1"/>
</dbReference>
<dbReference type="InterPro" id="IPR027417">
    <property type="entry name" value="P-loop_NTPase"/>
</dbReference>
<evidence type="ECO:0000259" key="8">
    <source>
        <dbReference type="PROSITE" id="PS51192"/>
    </source>
</evidence>
<feature type="compositionally biased region" description="Low complexity" evidence="7">
    <location>
        <begin position="75"/>
        <end position="87"/>
    </location>
</feature>
<dbReference type="EC" id="3.6.4.13" evidence="1"/>
<evidence type="ECO:0000256" key="2">
    <source>
        <dbReference type="ARBA" id="ARBA00022741"/>
    </source>
</evidence>
<dbReference type="PROSITE" id="PS00039">
    <property type="entry name" value="DEAD_ATP_HELICASE"/>
    <property type="match status" value="1"/>
</dbReference>
<dbReference type="AlphaFoldDB" id="A0ABD3NNE7"/>
<feature type="compositionally biased region" description="Polar residues" evidence="7">
    <location>
        <begin position="94"/>
        <end position="103"/>
    </location>
</feature>
<evidence type="ECO:0000259" key="9">
    <source>
        <dbReference type="PROSITE" id="PS51194"/>
    </source>
</evidence>
<feature type="compositionally biased region" description="Polar residues" evidence="7">
    <location>
        <begin position="41"/>
        <end position="52"/>
    </location>
</feature>
<organism evidence="10 11">
    <name type="scientific">Cyclotella atomus</name>
    <dbReference type="NCBI Taxonomy" id="382360"/>
    <lineage>
        <taxon>Eukaryota</taxon>
        <taxon>Sar</taxon>
        <taxon>Stramenopiles</taxon>
        <taxon>Ochrophyta</taxon>
        <taxon>Bacillariophyta</taxon>
        <taxon>Coscinodiscophyceae</taxon>
        <taxon>Thalassiosirophycidae</taxon>
        <taxon>Stephanodiscales</taxon>
        <taxon>Stephanodiscaceae</taxon>
        <taxon>Cyclotella</taxon>
    </lineage>
</organism>
<dbReference type="InterPro" id="IPR014001">
    <property type="entry name" value="Helicase_ATP-bd"/>
</dbReference>
<feature type="compositionally biased region" description="Acidic residues" evidence="7">
    <location>
        <begin position="136"/>
        <end position="145"/>
    </location>
</feature>
<dbReference type="PANTHER" id="PTHR47958">
    <property type="entry name" value="ATP-DEPENDENT RNA HELICASE DBP3"/>
    <property type="match status" value="1"/>
</dbReference>
<comment type="caution">
    <text evidence="10">The sequence shown here is derived from an EMBL/GenBank/DDBJ whole genome shotgun (WGS) entry which is preliminary data.</text>
</comment>
<feature type="region of interest" description="Disordered" evidence="7">
    <location>
        <begin position="125"/>
        <end position="146"/>
    </location>
</feature>
<dbReference type="PROSITE" id="PS51192">
    <property type="entry name" value="HELICASE_ATP_BIND_1"/>
    <property type="match status" value="1"/>
</dbReference>
<feature type="domain" description="Helicase ATP-binding" evidence="8">
    <location>
        <begin position="242"/>
        <end position="419"/>
    </location>
</feature>
<evidence type="ECO:0000256" key="5">
    <source>
        <dbReference type="ARBA" id="ARBA00022840"/>
    </source>
</evidence>
<evidence type="ECO:0000256" key="4">
    <source>
        <dbReference type="ARBA" id="ARBA00022806"/>
    </source>
</evidence>